<keyword evidence="2" id="KW-0547">Nucleotide-binding</keyword>
<dbReference type="Gene3D" id="3.40.50.300">
    <property type="entry name" value="P-loop containing nucleotide triphosphate hydrolases"/>
    <property type="match status" value="3"/>
</dbReference>
<dbReference type="Proteomes" id="UP001266357">
    <property type="component" value="Unassembled WGS sequence"/>
</dbReference>
<dbReference type="RefSeq" id="WP_311582205.1">
    <property type="nucleotide sequence ID" value="NZ_JAVRIF010000006.1"/>
</dbReference>
<keyword evidence="5" id="KW-0067">ATP-binding</keyword>
<gene>
    <name evidence="8" type="ORF">RM573_12065</name>
</gene>
<evidence type="ECO:0000256" key="4">
    <source>
        <dbReference type="ARBA" id="ARBA00022806"/>
    </source>
</evidence>
<dbReference type="Pfam" id="PF13087">
    <property type="entry name" value="AAA_12"/>
    <property type="match status" value="1"/>
</dbReference>
<comment type="caution">
    <text evidence="8">The sequence shown here is derived from an EMBL/GenBank/DDBJ whole genome shotgun (WGS) entry which is preliminary data.</text>
</comment>
<dbReference type="PANTHER" id="PTHR43788:SF8">
    <property type="entry name" value="DNA-BINDING PROTEIN SMUBP-2"/>
    <property type="match status" value="1"/>
</dbReference>
<evidence type="ECO:0000259" key="7">
    <source>
        <dbReference type="Pfam" id="PF13087"/>
    </source>
</evidence>
<comment type="similarity">
    <text evidence="1">Belongs to the DNA2/NAM7 helicase family.</text>
</comment>
<sequence length="936" mass="106524">MNQLPEKKLYKHLKSQYNSNAVSLVYQDNDRTQLKNILPIDTHQANAVLFAINQPVSLIYGPPGTGKTNTLVNLVAELLASDKQLLILTKKQEPAKIIQEKLAKLGLGDVILDLSQHDISTKNLLNKLKIQFDKNHFSFSKKNDAFTVNEELVSLSNQLSYYEIRSKETSLTVEQMINKVAEFTADFNQQNIQLSIVPLTDVKEDITRLEHQFSSFPIGLKYETDKLLKHCDASALTNQNSLLNSLNILNDAGNSLTSALPEMTKAFSLYQLSKLYQTIGLAKNDATINWASLVEQQKLVYALFNSQKHINTIETHWNKHVSNSFWHINLDLINTYFSANKIGQIIQFDNKKALQQHLKVPLATISPQQAIELIKALEQHQYLSVQKSSKEKLIGFSLSNLNIGYIISLLDELQHISTDQLAAFKLEANQLNKASFDIVFSKLNDCPSVITKSFNPITIKQFLSYVKPVLTSTVQIQKYKQKRNVVSNISTSPFENYTTILEQFYDKSETTKLLKLIKYQHALRTIQNQYKLDFELIAQKQTLLSKKSELEEEKQLIAQQSLCAQYSGLSAKLTTQENLSLRKLLSEKKTDKSSVEILSLLSTHIKKLCPITLITPESLKHLKLTQHHFDFLIIDEASQLHLPEVLPAMERCHQMTLFGDDKQMPPATFFKADASNTENSESMLSICYRYAAPSVMLKNHYRSQHKDLITFSNNTFYQNQLITKQIKPNELEGTVINNHNGFYQPKPDATNIDEAKHLIKRLSDIAHRYKPMTVAIVTSNTAQMALIQEHLRLTRKNDTVLDNWLKQVELKAPLIIGNLDNIQGKERELVLVSFIYGWQKNNKLKQQFGLFSQYGGERRLNVLLTRASKRLEWFCNFSASDLKITSSAPLGVKTLKDFLCEYEANQVSHLNTKATQVVQLAQPAKLVKNMSHLSGV</sequence>
<evidence type="ECO:0000256" key="1">
    <source>
        <dbReference type="ARBA" id="ARBA00007913"/>
    </source>
</evidence>
<protein>
    <submittedName>
        <fullName evidence="8">AAA domain-containing protein</fullName>
    </submittedName>
</protein>
<evidence type="ECO:0000256" key="5">
    <source>
        <dbReference type="ARBA" id="ARBA00022840"/>
    </source>
</evidence>
<reference evidence="8 9" key="1">
    <citation type="submission" date="2023-09" db="EMBL/GenBank/DDBJ databases">
        <authorList>
            <person name="Rey-Velasco X."/>
        </authorList>
    </citation>
    <scope>NUCLEOTIDE SEQUENCE [LARGE SCALE GENOMIC DNA]</scope>
    <source>
        <strain evidence="8 9">W431</strain>
    </source>
</reference>
<dbReference type="InterPro" id="IPR047187">
    <property type="entry name" value="SF1_C_Upf1"/>
</dbReference>
<keyword evidence="4" id="KW-0347">Helicase</keyword>
<accession>A0ABU3A5E8</accession>
<feature type="domain" description="DNA2/NAM7 helicase-like C-terminal" evidence="7">
    <location>
        <begin position="681"/>
        <end position="872"/>
    </location>
</feature>
<evidence type="ECO:0000313" key="8">
    <source>
        <dbReference type="EMBL" id="MDT0604333.1"/>
    </source>
</evidence>
<dbReference type="SUPFAM" id="SSF52540">
    <property type="entry name" value="P-loop containing nucleoside triphosphate hydrolases"/>
    <property type="match status" value="1"/>
</dbReference>
<evidence type="ECO:0000313" key="9">
    <source>
        <dbReference type="Proteomes" id="UP001266357"/>
    </source>
</evidence>
<dbReference type="InterPro" id="IPR041679">
    <property type="entry name" value="DNA2/NAM7-like_C"/>
</dbReference>
<dbReference type="PANTHER" id="PTHR43788">
    <property type="entry name" value="DNA2/NAM7 HELICASE FAMILY MEMBER"/>
    <property type="match status" value="1"/>
</dbReference>
<proteinExistence type="inferred from homology"/>
<keyword evidence="9" id="KW-1185">Reference proteome</keyword>
<feature type="domain" description="DNA2/NAM7 helicase helicase" evidence="6">
    <location>
        <begin position="527"/>
        <end position="669"/>
    </location>
</feature>
<dbReference type="EMBL" id="JAVRIF010000006">
    <property type="protein sequence ID" value="MDT0604333.1"/>
    <property type="molecule type" value="Genomic_DNA"/>
</dbReference>
<evidence type="ECO:0000256" key="2">
    <source>
        <dbReference type="ARBA" id="ARBA00022741"/>
    </source>
</evidence>
<dbReference type="InterPro" id="IPR027417">
    <property type="entry name" value="P-loop_NTPase"/>
</dbReference>
<dbReference type="Pfam" id="PF13086">
    <property type="entry name" value="AAA_11"/>
    <property type="match status" value="2"/>
</dbReference>
<dbReference type="InterPro" id="IPR050534">
    <property type="entry name" value="Coronavir_polyprotein_1ab"/>
</dbReference>
<keyword evidence="3" id="KW-0378">Hydrolase</keyword>
<name>A0ABU3A5E8_9GAMM</name>
<dbReference type="CDD" id="cd18808">
    <property type="entry name" value="SF1_C_Upf1"/>
    <property type="match status" value="1"/>
</dbReference>
<organism evidence="8 9">
    <name type="scientific">Thalassotalea castellviae</name>
    <dbReference type="NCBI Taxonomy" id="3075612"/>
    <lineage>
        <taxon>Bacteria</taxon>
        <taxon>Pseudomonadati</taxon>
        <taxon>Pseudomonadota</taxon>
        <taxon>Gammaproteobacteria</taxon>
        <taxon>Alteromonadales</taxon>
        <taxon>Colwelliaceae</taxon>
        <taxon>Thalassotalea</taxon>
    </lineage>
</organism>
<evidence type="ECO:0000259" key="6">
    <source>
        <dbReference type="Pfam" id="PF13086"/>
    </source>
</evidence>
<dbReference type="InterPro" id="IPR041677">
    <property type="entry name" value="DNA2/NAM7_AAA_11"/>
</dbReference>
<feature type="domain" description="DNA2/NAM7 helicase helicase" evidence="6">
    <location>
        <begin position="40"/>
        <end position="97"/>
    </location>
</feature>
<evidence type="ECO:0000256" key="3">
    <source>
        <dbReference type="ARBA" id="ARBA00022801"/>
    </source>
</evidence>